<dbReference type="HOGENOM" id="CLU_1422856_0_0_1"/>
<feature type="transmembrane region" description="Helical" evidence="1">
    <location>
        <begin position="6"/>
        <end position="23"/>
    </location>
</feature>
<evidence type="ECO:0000313" key="3">
    <source>
        <dbReference type="Proteomes" id="UP000007798"/>
    </source>
</evidence>
<dbReference type="KEGG" id="dwi:6642118"/>
<gene>
    <name evidence="2" type="primary">Dwil\GK14574</name>
    <name evidence="2" type="ORF">Dwil_GK14574</name>
</gene>
<dbReference type="Proteomes" id="UP000007798">
    <property type="component" value="Unassembled WGS sequence"/>
</dbReference>
<keyword evidence="1" id="KW-0812">Transmembrane</keyword>
<dbReference type="STRING" id="7260.B4MWW5"/>
<keyword evidence="3" id="KW-1185">Reference proteome</keyword>
<keyword evidence="1" id="KW-0472">Membrane</keyword>
<accession>B4MWW5</accession>
<feature type="transmembrane region" description="Helical" evidence="1">
    <location>
        <begin position="174"/>
        <end position="192"/>
    </location>
</feature>
<feature type="transmembrane region" description="Helical" evidence="1">
    <location>
        <begin position="30"/>
        <end position="50"/>
    </location>
</feature>
<dbReference type="eggNOG" id="ENOG502TBI5">
    <property type="taxonomic scope" value="Eukaryota"/>
</dbReference>
<dbReference type="PhylomeDB" id="B4MWW5"/>
<dbReference type="InterPro" id="IPR032007">
    <property type="entry name" value="DUF4791"/>
</dbReference>
<dbReference type="OrthoDB" id="7762401at2759"/>
<feature type="transmembrane region" description="Helical" evidence="1">
    <location>
        <begin position="93"/>
        <end position="110"/>
    </location>
</feature>
<name>B4MWW5_DROWI</name>
<organism evidence="2 3">
    <name type="scientific">Drosophila willistoni</name>
    <name type="common">Fruit fly</name>
    <dbReference type="NCBI Taxonomy" id="7260"/>
    <lineage>
        <taxon>Eukaryota</taxon>
        <taxon>Metazoa</taxon>
        <taxon>Ecdysozoa</taxon>
        <taxon>Arthropoda</taxon>
        <taxon>Hexapoda</taxon>
        <taxon>Insecta</taxon>
        <taxon>Pterygota</taxon>
        <taxon>Neoptera</taxon>
        <taxon>Endopterygota</taxon>
        <taxon>Diptera</taxon>
        <taxon>Brachycera</taxon>
        <taxon>Muscomorpha</taxon>
        <taxon>Ephydroidea</taxon>
        <taxon>Drosophilidae</taxon>
        <taxon>Drosophila</taxon>
        <taxon>Sophophora</taxon>
    </lineage>
</organism>
<protein>
    <submittedName>
        <fullName evidence="2">Uncharacterized protein</fullName>
    </submittedName>
</protein>
<dbReference type="OMA" id="MYSLTPA"/>
<feature type="transmembrane region" description="Helical" evidence="1">
    <location>
        <begin position="62"/>
        <end position="81"/>
    </location>
</feature>
<sequence length="195" mass="20967">MFVGDAIFNAVLVAACLYTMYELTPADHPYGYTAAAFSLVHGLFGIVHSLQEPPEDEECELTSRAIMISTSIIETIVLALANIEFYLKSDQSAVALVHGLAVIPLFYDMLGKMSDDLDSNTETLKSLAVFGNILSTSHLAYKEGNAIYAGVAAAAFIARYCASYIDGFFQGMGAHVNTLGNATILALMTYALTQK</sequence>
<dbReference type="Pfam" id="PF16039">
    <property type="entry name" value="DUF4791"/>
    <property type="match status" value="1"/>
</dbReference>
<proteinExistence type="predicted"/>
<evidence type="ECO:0000313" key="2">
    <source>
        <dbReference type="EMBL" id="EDW76604.1"/>
    </source>
</evidence>
<reference evidence="2 3" key="1">
    <citation type="journal article" date="2007" name="Nature">
        <title>Evolution of genes and genomes on the Drosophila phylogeny.</title>
        <authorList>
            <consortium name="Drosophila 12 Genomes Consortium"/>
            <person name="Clark A.G."/>
            <person name="Eisen M.B."/>
            <person name="Smith D.R."/>
            <person name="Bergman C.M."/>
            <person name="Oliver B."/>
            <person name="Markow T.A."/>
            <person name="Kaufman T.C."/>
            <person name="Kellis M."/>
            <person name="Gelbart W."/>
            <person name="Iyer V.N."/>
            <person name="Pollard D.A."/>
            <person name="Sackton T.B."/>
            <person name="Larracuente A.M."/>
            <person name="Singh N.D."/>
            <person name="Abad J.P."/>
            <person name="Abt D.N."/>
            <person name="Adryan B."/>
            <person name="Aguade M."/>
            <person name="Akashi H."/>
            <person name="Anderson W.W."/>
            <person name="Aquadro C.F."/>
            <person name="Ardell D.H."/>
            <person name="Arguello R."/>
            <person name="Artieri C.G."/>
            <person name="Barbash D.A."/>
            <person name="Barker D."/>
            <person name="Barsanti P."/>
            <person name="Batterham P."/>
            <person name="Batzoglou S."/>
            <person name="Begun D."/>
            <person name="Bhutkar A."/>
            <person name="Blanco E."/>
            <person name="Bosak S.A."/>
            <person name="Bradley R.K."/>
            <person name="Brand A.D."/>
            <person name="Brent M.R."/>
            <person name="Brooks A.N."/>
            <person name="Brown R.H."/>
            <person name="Butlin R.K."/>
            <person name="Caggese C."/>
            <person name="Calvi B.R."/>
            <person name="Bernardo de Carvalho A."/>
            <person name="Caspi A."/>
            <person name="Castrezana S."/>
            <person name="Celniker S.E."/>
            <person name="Chang J.L."/>
            <person name="Chapple C."/>
            <person name="Chatterji S."/>
            <person name="Chinwalla A."/>
            <person name="Civetta A."/>
            <person name="Clifton S.W."/>
            <person name="Comeron J.M."/>
            <person name="Costello J.C."/>
            <person name="Coyne J.A."/>
            <person name="Daub J."/>
            <person name="David R.G."/>
            <person name="Delcher A.L."/>
            <person name="Delehaunty K."/>
            <person name="Do C.B."/>
            <person name="Ebling H."/>
            <person name="Edwards K."/>
            <person name="Eickbush T."/>
            <person name="Evans J.D."/>
            <person name="Filipski A."/>
            <person name="Findeiss S."/>
            <person name="Freyhult E."/>
            <person name="Fulton L."/>
            <person name="Fulton R."/>
            <person name="Garcia A.C."/>
            <person name="Gardiner A."/>
            <person name="Garfield D.A."/>
            <person name="Garvin B.E."/>
            <person name="Gibson G."/>
            <person name="Gilbert D."/>
            <person name="Gnerre S."/>
            <person name="Godfrey J."/>
            <person name="Good R."/>
            <person name="Gotea V."/>
            <person name="Gravely B."/>
            <person name="Greenberg A.J."/>
            <person name="Griffiths-Jones S."/>
            <person name="Gross S."/>
            <person name="Guigo R."/>
            <person name="Gustafson E.A."/>
            <person name="Haerty W."/>
            <person name="Hahn M.W."/>
            <person name="Halligan D.L."/>
            <person name="Halpern A.L."/>
            <person name="Halter G.M."/>
            <person name="Han M.V."/>
            <person name="Heger A."/>
            <person name="Hillier L."/>
            <person name="Hinrichs A.S."/>
            <person name="Holmes I."/>
            <person name="Hoskins R.A."/>
            <person name="Hubisz M.J."/>
            <person name="Hultmark D."/>
            <person name="Huntley M.A."/>
            <person name="Jaffe D.B."/>
            <person name="Jagadeeshan S."/>
            <person name="Jeck W.R."/>
            <person name="Johnson J."/>
            <person name="Jones C.D."/>
            <person name="Jordan W.C."/>
            <person name="Karpen G.H."/>
            <person name="Kataoka E."/>
            <person name="Keightley P.D."/>
            <person name="Kheradpour P."/>
            <person name="Kirkness E.F."/>
            <person name="Koerich L.B."/>
            <person name="Kristiansen K."/>
            <person name="Kudrna D."/>
            <person name="Kulathinal R.J."/>
            <person name="Kumar S."/>
            <person name="Kwok R."/>
            <person name="Lander E."/>
            <person name="Langley C.H."/>
            <person name="Lapoint R."/>
            <person name="Lazzaro B.P."/>
            <person name="Lee S.J."/>
            <person name="Levesque L."/>
            <person name="Li R."/>
            <person name="Lin C.F."/>
            <person name="Lin M.F."/>
            <person name="Lindblad-Toh K."/>
            <person name="Llopart A."/>
            <person name="Long M."/>
            <person name="Low L."/>
            <person name="Lozovsky E."/>
            <person name="Lu J."/>
            <person name="Luo M."/>
            <person name="Machado C.A."/>
            <person name="Makalowski W."/>
            <person name="Marzo M."/>
            <person name="Matsuda M."/>
            <person name="Matzkin L."/>
            <person name="McAllister B."/>
            <person name="McBride C.S."/>
            <person name="McKernan B."/>
            <person name="McKernan K."/>
            <person name="Mendez-Lago M."/>
            <person name="Minx P."/>
            <person name="Mollenhauer M.U."/>
            <person name="Montooth K."/>
            <person name="Mount S.M."/>
            <person name="Mu X."/>
            <person name="Myers E."/>
            <person name="Negre B."/>
            <person name="Newfeld S."/>
            <person name="Nielsen R."/>
            <person name="Noor M.A."/>
            <person name="O'Grady P."/>
            <person name="Pachter L."/>
            <person name="Papaceit M."/>
            <person name="Parisi M.J."/>
            <person name="Parisi M."/>
            <person name="Parts L."/>
            <person name="Pedersen J.S."/>
            <person name="Pesole G."/>
            <person name="Phillippy A.M."/>
            <person name="Ponting C.P."/>
            <person name="Pop M."/>
            <person name="Porcelli D."/>
            <person name="Powell J.R."/>
            <person name="Prohaska S."/>
            <person name="Pruitt K."/>
            <person name="Puig M."/>
            <person name="Quesneville H."/>
            <person name="Ram K.R."/>
            <person name="Rand D."/>
            <person name="Rasmussen M.D."/>
            <person name="Reed L.K."/>
            <person name="Reenan R."/>
            <person name="Reily A."/>
            <person name="Remington K.A."/>
            <person name="Rieger T.T."/>
            <person name="Ritchie M.G."/>
            <person name="Robin C."/>
            <person name="Rogers Y.H."/>
            <person name="Rohde C."/>
            <person name="Rozas J."/>
            <person name="Rubenfield M.J."/>
            <person name="Ruiz A."/>
            <person name="Russo S."/>
            <person name="Salzberg S.L."/>
            <person name="Sanchez-Gracia A."/>
            <person name="Saranga D.J."/>
            <person name="Sato H."/>
            <person name="Schaeffer S.W."/>
            <person name="Schatz M.C."/>
            <person name="Schlenke T."/>
            <person name="Schwartz R."/>
            <person name="Segarra C."/>
            <person name="Singh R.S."/>
            <person name="Sirot L."/>
            <person name="Sirota M."/>
            <person name="Sisneros N.B."/>
            <person name="Smith C.D."/>
            <person name="Smith T.F."/>
            <person name="Spieth J."/>
            <person name="Stage D.E."/>
            <person name="Stark A."/>
            <person name="Stephan W."/>
            <person name="Strausberg R.L."/>
            <person name="Strempel S."/>
            <person name="Sturgill D."/>
            <person name="Sutton G."/>
            <person name="Sutton G.G."/>
            <person name="Tao W."/>
            <person name="Teichmann S."/>
            <person name="Tobari Y.N."/>
            <person name="Tomimura Y."/>
            <person name="Tsolas J.M."/>
            <person name="Valente V.L."/>
            <person name="Venter E."/>
            <person name="Venter J.C."/>
            <person name="Vicario S."/>
            <person name="Vieira F.G."/>
            <person name="Vilella A.J."/>
            <person name="Villasante A."/>
            <person name="Walenz B."/>
            <person name="Wang J."/>
            <person name="Wasserman M."/>
            <person name="Watts T."/>
            <person name="Wilson D."/>
            <person name="Wilson R.K."/>
            <person name="Wing R.A."/>
            <person name="Wolfner M.F."/>
            <person name="Wong A."/>
            <person name="Wong G.K."/>
            <person name="Wu C.I."/>
            <person name="Wu G."/>
            <person name="Yamamoto D."/>
            <person name="Yang H.P."/>
            <person name="Yang S.P."/>
            <person name="Yorke J.A."/>
            <person name="Yoshida K."/>
            <person name="Zdobnov E."/>
            <person name="Zhang P."/>
            <person name="Zhang Y."/>
            <person name="Zimin A.V."/>
            <person name="Baldwin J."/>
            <person name="Abdouelleil A."/>
            <person name="Abdulkadir J."/>
            <person name="Abebe A."/>
            <person name="Abera B."/>
            <person name="Abreu J."/>
            <person name="Acer S.C."/>
            <person name="Aftuck L."/>
            <person name="Alexander A."/>
            <person name="An P."/>
            <person name="Anderson E."/>
            <person name="Anderson S."/>
            <person name="Arachi H."/>
            <person name="Azer M."/>
            <person name="Bachantsang P."/>
            <person name="Barry A."/>
            <person name="Bayul T."/>
            <person name="Berlin A."/>
            <person name="Bessette D."/>
            <person name="Bloom T."/>
            <person name="Blye J."/>
            <person name="Boguslavskiy L."/>
            <person name="Bonnet C."/>
            <person name="Boukhgalter B."/>
            <person name="Bourzgui I."/>
            <person name="Brown A."/>
            <person name="Cahill P."/>
            <person name="Channer S."/>
            <person name="Cheshatsang Y."/>
            <person name="Chuda L."/>
            <person name="Citroen M."/>
            <person name="Collymore A."/>
            <person name="Cooke P."/>
            <person name="Costello M."/>
            <person name="D'Aco K."/>
            <person name="Daza R."/>
            <person name="De Haan G."/>
            <person name="DeGray S."/>
            <person name="DeMaso C."/>
            <person name="Dhargay N."/>
            <person name="Dooley K."/>
            <person name="Dooley E."/>
            <person name="Doricent M."/>
            <person name="Dorje P."/>
            <person name="Dorjee K."/>
            <person name="Dupes A."/>
            <person name="Elong R."/>
            <person name="Falk J."/>
            <person name="Farina A."/>
            <person name="Faro S."/>
            <person name="Ferguson D."/>
            <person name="Fisher S."/>
            <person name="Foley C.D."/>
            <person name="Franke A."/>
            <person name="Friedrich D."/>
            <person name="Gadbois L."/>
            <person name="Gearin G."/>
            <person name="Gearin C.R."/>
            <person name="Giannoukos G."/>
            <person name="Goode T."/>
            <person name="Graham J."/>
            <person name="Grandbois E."/>
            <person name="Grewal S."/>
            <person name="Gyaltsen K."/>
            <person name="Hafez N."/>
            <person name="Hagos B."/>
            <person name="Hall J."/>
            <person name="Henson C."/>
            <person name="Hollinger A."/>
            <person name="Honan T."/>
            <person name="Huard M.D."/>
            <person name="Hughes L."/>
            <person name="Hurhula B."/>
            <person name="Husby M.E."/>
            <person name="Kamat A."/>
            <person name="Kanga B."/>
            <person name="Kashin S."/>
            <person name="Khazanovich D."/>
            <person name="Kisner P."/>
            <person name="Lance K."/>
            <person name="Lara M."/>
            <person name="Lee W."/>
            <person name="Lennon N."/>
            <person name="Letendre F."/>
            <person name="LeVine R."/>
            <person name="Lipovsky A."/>
            <person name="Liu X."/>
            <person name="Liu J."/>
            <person name="Liu S."/>
            <person name="Lokyitsang T."/>
            <person name="Lokyitsang Y."/>
            <person name="Lubonja R."/>
            <person name="Lui A."/>
            <person name="MacDonald P."/>
            <person name="Magnisalis V."/>
            <person name="Maru K."/>
            <person name="Matthews C."/>
            <person name="McCusker W."/>
            <person name="McDonough S."/>
            <person name="Mehta T."/>
            <person name="Meldrim J."/>
            <person name="Meneus L."/>
            <person name="Mihai O."/>
            <person name="Mihalev A."/>
            <person name="Mihova T."/>
            <person name="Mittelman R."/>
            <person name="Mlenga V."/>
            <person name="Montmayeur A."/>
            <person name="Mulrain L."/>
            <person name="Navidi A."/>
            <person name="Naylor J."/>
            <person name="Negash T."/>
            <person name="Nguyen T."/>
            <person name="Nguyen N."/>
            <person name="Nicol R."/>
            <person name="Norbu C."/>
            <person name="Norbu N."/>
            <person name="Novod N."/>
            <person name="O'Neill B."/>
            <person name="Osman S."/>
            <person name="Markiewicz E."/>
            <person name="Oyono O.L."/>
            <person name="Patti C."/>
            <person name="Phunkhang P."/>
            <person name="Pierre F."/>
            <person name="Priest M."/>
            <person name="Raghuraman S."/>
            <person name="Rege F."/>
            <person name="Reyes R."/>
            <person name="Rise C."/>
            <person name="Rogov P."/>
            <person name="Ross K."/>
            <person name="Ryan E."/>
            <person name="Settipalli S."/>
            <person name="Shea T."/>
            <person name="Sherpa N."/>
            <person name="Shi L."/>
            <person name="Shih D."/>
            <person name="Sparrow T."/>
            <person name="Spaulding J."/>
            <person name="Stalker J."/>
            <person name="Stange-Thomann N."/>
            <person name="Stavropoulos S."/>
            <person name="Stone C."/>
            <person name="Strader C."/>
            <person name="Tesfaye S."/>
            <person name="Thomson T."/>
            <person name="Thoulutsang Y."/>
            <person name="Thoulutsang D."/>
            <person name="Topham K."/>
            <person name="Topping I."/>
            <person name="Tsamla T."/>
            <person name="Vassiliev H."/>
            <person name="Vo A."/>
            <person name="Wangchuk T."/>
            <person name="Wangdi T."/>
            <person name="Weiand M."/>
            <person name="Wilkinson J."/>
            <person name="Wilson A."/>
            <person name="Yadav S."/>
            <person name="Young G."/>
            <person name="Yu Q."/>
            <person name="Zembek L."/>
            <person name="Zhong D."/>
            <person name="Zimmer A."/>
            <person name="Zwirko Z."/>
            <person name="Jaffe D.B."/>
            <person name="Alvarez P."/>
            <person name="Brockman W."/>
            <person name="Butler J."/>
            <person name="Chin C."/>
            <person name="Gnerre S."/>
            <person name="Grabherr M."/>
            <person name="Kleber M."/>
            <person name="Mauceli E."/>
            <person name="MacCallum I."/>
        </authorList>
    </citation>
    <scope>NUCLEOTIDE SEQUENCE [LARGE SCALE GENOMIC DNA]</scope>
    <source>
        <strain evidence="3">Tucson 14030-0811.24</strain>
    </source>
</reference>
<keyword evidence="1" id="KW-1133">Transmembrane helix</keyword>
<dbReference type="AlphaFoldDB" id="B4MWW5"/>
<dbReference type="FunCoup" id="B4MWW5">
    <property type="interactions" value="5"/>
</dbReference>
<dbReference type="InParanoid" id="B4MWW5"/>
<evidence type="ECO:0000256" key="1">
    <source>
        <dbReference type="SAM" id="Phobius"/>
    </source>
</evidence>
<dbReference type="EMBL" id="CH963857">
    <property type="protein sequence ID" value="EDW76604.1"/>
    <property type="molecule type" value="Genomic_DNA"/>
</dbReference>